<dbReference type="Proteomes" id="UP000439983">
    <property type="component" value="Unassembled WGS sequence"/>
</dbReference>
<comment type="caution">
    <text evidence="7">The sequence shown here is derived from an EMBL/GenBank/DDBJ whole genome shotgun (WGS) entry which is preliminary data.</text>
</comment>
<dbReference type="PANTHER" id="PTHR33217:SF7">
    <property type="entry name" value="TRANSPOSASE FOR INSERTION SEQUENCE ELEMENT IS1081"/>
    <property type="match status" value="1"/>
</dbReference>
<evidence type="ECO:0000256" key="1">
    <source>
        <dbReference type="ARBA" id="ARBA00002190"/>
    </source>
</evidence>
<reference evidence="7 8" key="1">
    <citation type="journal article" date="2013" name="Genome Biol.">
        <title>Comparative genomics of the core and accessory genomes of 48 Sinorhizobium strains comprising five genospecies.</title>
        <authorList>
            <person name="Sugawara M."/>
            <person name="Epstein B."/>
            <person name="Badgley B.D."/>
            <person name="Unno T."/>
            <person name="Xu L."/>
            <person name="Reese J."/>
            <person name="Gyaneshwar P."/>
            <person name="Denny R."/>
            <person name="Mudge J."/>
            <person name="Bharti A.K."/>
            <person name="Farmer A.D."/>
            <person name="May G.D."/>
            <person name="Woodward J.E."/>
            <person name="Medigue C."/>
            <person name="Vallenet D."/>
            <person name="Lajus A."/>
            <person name="Rouy Z."/>
            <person name="Martinez-Vaz B."/>
            <person name="Tiffin P."/>
            <person name="Young N.D."/>
            <person name="Sadowsky M.J."/>
        </authorList>
    </citation>
    <scope>NUCLEOTIDE SEQUENCE [LARGE SCALE GENOMIC DNA]</scope>
    <source>
        <strain evidence="7 8">USDA4894</strain>
    </source>
</reference>
<comment type="similarity">
    <text evidence="2 6">Belongs to the transposase mutator family.</text>
</comment>
<evidence type="ECO:0000256" key="5">
    <source>
        <dbReference type="ARBA" id="ARBA00023172"/>
    </source>
</evidence>
<proteinExistence type="inferred from homology"/>
<dbReference type="GO" id="GO:0004803">
    <property type="term" value="F:transposase activity"/>
    <property type="evidence" value="ECO:0007669"/>
    <property type="project" value="UniProtKB-UniRule"/>
</dbReference>
<dbReference type="AlphaFoldDB" id="A0A6N7LGU1"/>
<dbReference type="Pfam" id="PF00872">
    <property type="entry name" value="Transposase_mut"/>
    <property type="match status" value="1"/>
</dbReference>
<dbReference type="GO" id="GO:0003677">
    <property type="term" value="F:DNA binding"/>
    <property type="evidence" value="ECO:0007669"/>
    <property type="project" value="UniProtKB-UniRule"/>
</dbReference>
<sequence>MWPQVPVQRCAVHKHRNLLTHAPKRLREEIGVDYADMIYARTVKEVKQRRKAFIRKWRLRCRAVADSLEEGATAFHLPALPSEQWRSLRKTNAVERLHEEVQA</sequence>
<dbReference type="InterPro" id="IPR001207">
    <property type="entry name" value="Transposase_mutator"/>
</dbReference>
<evidence type="ECO:0000256" key="3">
    <source>
        <dbReference type="ARBA" id="ARBA00022578"/>
    </source>
</evidence>
<protein>
    <recommendedName>
        <fullName evidence="6">Mutator family transposase</fullName>
    </recommendedName>
</protein>
<keyword evidence="6" id="KW-0814">Transposable element</keyword>
<evidence type="ECO:0000313" key="8">
    <source>
        <dbReference type="Proteomes" id="UP000439983"/>
    </source>
</evidence>
<comment type="function">
    <text evidence="1 6">Required for the transposition of the insertion element.</text>
</comment>
<keyword evidence="4 6" id="KW-0238">DNA-binding</keyword>
<dbReference type="EMBL" id="WITC01000063">
    <property type="protein sequence ID" value="MQX16520.1"/>
    <property type="molecule type" value="Genomic_DNA"/>
</dbReference>
<gene>
    <name evidence="7" type="ORF">GHK62_17595</name>
</gene>
<dbReference type="PANTHER" id="PTHR33217">
    <property type="entry name" value="TRANSPOSASE FOR INSERTION SEQUENCE ELEMENT IS1081"/>
    <property type="match status" value="1"/>
</dbReference>
<name>A0A6N7LGU1_SINTE</name>
<evidence type="ECO:0000256" key="2">
    <source>
        <dbReference type="ARBA" id="ARBA00010961"/>
    </source>
</evidence>
<keyword evidence="5 6" id="KW-0233">DNA recombination</keyword>
<evidence type="ECO:0000256" key="4">
    <source>
        <dbReference type="ARBA" id="ARBA00023125"/>
    </source>
</evidence>
<organism evidence="7 8">
    <name type="scientific">Sinorhizobium terangae</name>
    <dbReference type="NCBI Taxonomy" id="110322"/>
    <lineage>
        <taxon>Bacteria</taxon>
        <taxon>Pseudomonadati</taxon>
        <taxon>Pseudomonadota</taxon>
        <taxon>Alphaproteobacteria</taxon>
        <taxon>Hyphomicrobiales</taxon>
        <taxon>Rhizobiaceae</taxon>
        <taxon>Sinorhizobium/Ensifer group</taxon>
        <taxon>Sinorhizobium</taxon>
    </lineage>
</organism>
<evidence type="ECO:0000313" key="7">
    <source>
        <dbReference type="EMBL" id="MQX16520.1"/>
    </source>
</evidence>
<feature type="non-terminal residue" evidence="7">
    <location>
        <position position="103"/>
    </location>
</feature>
<keyword evidence="3 6" id="KW-0815">Transposition</keyword>
<keyword evidence="8" id="KW-1185">Reference proteome</keyword>
<dbReference type="GO" id="GO:0006313">
    <property type="term" value="P:DNA transposition"/>
    <property type="evidence" value="ECO:0007669"/>
    <property type="project" value="UniProtKB-UniRule"/>
</dbReference>
<evidence type="ECO:0000256" key="6">
    <source>
        <dbReference type="RuleBase" id="RU365089"/>
    </source>
</evidence>
<accession>A0A6N7LGU1</accession>